<proteinExistence type="predicted"/>
<evidence type="ECO:0000313" key="1">
    <source>
        <dbReference type="EMBL" id="KAG5622808.1"/>
    </source>
</evidence>
<keyword evidence="2" id="KW-1185">Reference proteome</keyword>
<feature type="non-terminal residue" evidence="1">
    <location>
        <position position="1"/>
    </location>
</feature>
<gene>
    <name evidence="1" type="ORF">H5410_008026</name>
</gene>
<dbReference type="Proteomes" id="UP000824120">
    <property type="component" value="Chromosome 2"/>
</dbReference>
<reference evidence="1 2" key="1">
    <citation type="submission" date="2020-09" db="EMBL/GenBank/DDBJ databases">
        <title>De no assembly of potato wild relative species, Solanum commersonii.</title>
        <authorList>
            <person name="Cho K."/>
        </authorList>
    </citation>
    <scope>NUCLEOTIDE SEQUENCE [LARGE SCALE GENOMIC DNA]</scope>
    <source>
        <strain evidence="1">LZ3.2</strain>
        <tissue evidence="1">Leaf</tissue>
    </source>
</reference>
<sequence length="191" mass="22576">MTLFEHEVFYSREVKILQQRARHSIHHIAYQGLNIKDQRNQQRPSKTIEDNLQQSTSSLENNWRRDFINPRKQPGTSLQLVPVDNRRTFGFIHPKIGHWFVHPKIGHGFVHPKIGYIGQPEASFIILVPVDNRRILDIIYHWDTEDNRRPHLSFKSPKTIGGLIYHFSPRRQPETLLHHLHEPYGYTSTLL</sequence>
<evidence type="ECO:0000313" key="2">
    <source>
        <dbReference type="Proteomes" id="UP000824120"/>
    </source>
</evidence>
<organism evidence="1 2">
    <name type="scientific">Solanum commersonii</name>
    <name type="common">Commerson's wild potato</name>
    <name type="synonym">Commerson's nightshade</name>
    <dbReference type="NCBI Taxonomy" id="4109"/>
    <lineage>
        <taxon>Eukaryota</taxon>
        <taxon>Viridiplantae</taxon>
        <taxon>Streptophyta</taxon>
        <taxon>Embryophyta</taxon>
        <taxon>Tracheophyta</taxon>
        <taxon>Spermatophyta</taxon>
        <taxon>Magnoliopsida</taxon>
        <taxon>eudicotyledons</taxon>
        <taxon>Gunneridae</taxon>
        <taxon>Pentapetalae</taxon>
        <taxon>asterids</taxon>
        <taxon>lamiids</taxon>
        <taxon>Solanales</taxon>
        <taxon>Solanaceae</taxon>
        <taxon>Solanoideae</taxon>
        <taxon>Solaneae</taxon>
        <taxon>Solanum</taxon>
    </lineage>
</organism>
<dbReference type="AlphaFoldDB" id="A0A9J6AE23"/>
<accession>A0A9J6AE23</accession>
<protein>
    <submittedName>
        <fullName evidence="1">Uncharacterized protein</fullName>
    </submittedName>
</protein>
<dbReference type="EMBL" id="JACXVP010000002">
    <property type="protein sequence ID" value="KAG5622808.1"/>
    <property type="molecule type" value="Genomic_DNA"/>
</dbReference>
<comment type="caution">
    <text evidence="1">The sequence shown here is derived from an EMBL/GenBank/DDBJ whole genome shotgun (WGS) entry which is preliminary data.</text>
</comment>
<name>A0A9J6AE23_SOLCO</name>